<feature type="chain" id="PRO_5043337545" description="Temptin" evidence="7">
    <location>
        <begin position="18"/>
        <end position="602"/>
    </location>
</feature>
<dbReference type="Pfam" id="PF03712">
    <property type="entry name" value="Cu2_monoox_C"/>
    <property type="match status" value="1"/>
</dbReference>
<feature type="domain" description="Copper type II ascorbate-dependent monooxygenase N-terminal" evidence="8">
    <location>
        <begin position="169"/>
        <end position="283"/>
    </location>
</feature>
<evidence type="ECO:0000259" key="9">
    <source>
        <dbReference type="Pfam" id="PF03712"/>
    </source>
</evidence>
<dbReference type="AlphaFoldDB" id="A0AAV2I4S6"/>
<evidence type="ECO:0000259" key="8">
    <source>
        <dbReference type="Pfam" id="PF01082"/>
    </source>
</evidence>
<dbReference type="InterPro" id="IPR000323">
    <property type="entry name" value="Cu2_ascorb_mOase_N"/>
</dbReference>
<dbReference type="Gene3D" id="2.60.120.310">
    <property type="entry name" value="Copper type II, ascorbate-dependent monooxygenase, N-terminal domain"/>
    <property type="match status" value="1"/>
</dbReference>
<dbReference type="InterPro" id="IPR008977">
    <property type="entry name" value="PHM/PNGase_F_dom_sf"/>
</dbReference>
<feature type="domain" description="Copper type II ascorbate-dependent monooxygenase C-terminal" evidence="9">
    <location>
        <begin position="303"/>
        <end position="451"/>
    </location>
</feature>
<keyword evidence="6" id="KW-0325">Glycoprotein</keyword>
<keyword evidence="1" id="KW-0479">Metal-binding</keyword>
<gene>
    <name evidence="11" type="ORF">GSLYS_00014828001</name>
</gene>
<evidence type="ECO:0000256" key="6">
    <source>
        <dbReference type="ARBA" id="ARBA00023180"/>
    </source>
</evidence>
<dbReference type="Proteomes" id="UP001497497">
    <property type="component" value="Unassembled WGS sequence"/>
</dbReference>
<dbReference type="InterPro" id="IPR057626">
    <property type="entry name" value="S-S_Temptin"/>
</dbReference>
<dbReference type="Gene3D" id="2.60.120.230">
    <property type="match status" value="1"/>
</dbReference>
<reference evidence="11 12" key="1">
    <citation type="submission" date="2024-04" db="EMBL/GenBank/DDBJ databases">
        <authorList>
            <consortium name="Genoscope - CEA"/>
            <person name="William W."/>
        </authorList>
    </citation>
    <scope>NUCLEOTIDE SEQUENCE [LARGE SCALE GENOMIC DNA]</scope>
</reference>
<keyword evidence="4" id="KW-0503">Monooxygenase</keyword>
<dbReference type="GO" id="GO:0004500">
    <property type="term" value="F:dopamine beta-monooxygenase activity"/>
    <property type="evidence" value="ECO:0007669"/>
    <property type="project" value="InterPro"/>
</dbReference>
<sequence length="602" mass="67069">MIFRLALLSVLLHCALPYSTFRAKIPNGEYVPHPCKPFNTWEGVGHFMDVGTGLRNNFGADFNAAGNQWTSALCKKDSDGDGLTNGQELGDPDCIWKPNTLPTRTTGLSHPGICDPWDSLSCQQKALTHPVYNTQSEWLEDTCKSDEFMCAAKHEAGMRNITLRHPPGTKIPPQETSYLCQVIDLEKILPPGDYHMTAVEPIVDNGYALHHMVLFGCEDDQPETTELFECGLVANNKCQEFLSVWTVGVTGDCYDPKTGIRLLGTSGFKKLAFQVHWSNPDKRTDWEDTSGLILYYTSIRRSYDAGIFLVGSNSFLLPPKQDAVSVKSTCTSGCTQNLFTGHVSVTVAWNHMHFTGIKMNIQVFRKGSFLTALTNDTVFNYDKPDMHRYTNNPVVLMPGDEIVTTCTYSTARRNHSTVRGQGATDEMCFGFLFYYPKQNVKSELCLSGGPDISLCDPQAGAKYGCPQMFDFTDPDIVAGSCLYHDLVKNCKKFSPCLDECVQFLVQEKANNPCLRGELYEFIQVDMLMTHHAGHEMMAMMASCETEVFKKMMQLTMSQMTTTQAHGMNDDNVNYNSAPFNGVMLVSRVAVLTTALRVAAFLF</sequence>
<evidence type="ECO:0000256" key="4">
    <source>
        <dbReference type="ARBA" id="ARBA00023033"/>
    </source>
</evidence>
<dbReference type="GO" id="GO:0005507">
    <property type="term" value="F:copper ion binding"/>
    <property type="evidence" value="ECO:0007669"/>
    <property type="project" value="InterPro"/>
</dbReference>
<feature type="domain" description="Temptin Cys/Cys disulfide" evidence="10">
    <location>
        <begin position="18"/>
        <end position="113"/>
    </location>
</feature>
<evidence type="ECO:0000259" key="10">
    <source>
        <dbReference type="Pfam" id="PF24784"/>
    </source>
</evidence>
<evidence type="ECO:0008006" key="13">
    <source>
        <dbReference type="Google" id="ProtNLM"/>
    </source>
</evidence>
<proteinExistence type="predicted"/>
<dbReference type="PANTHER" id="PTHR10157">
    <property type="entry name" value="DOPAMINE BETA HYDROXYLASE RELATED"/>
    <property type="match status" value="1"/>
</dbReference>
<dbReference type="SUPFAM" id="SSF49742">
    <property type="entry name" value="PHM/PNGase F"/>
    <property type="match status" value="2"/>
</dbReference>
<evidence type="ECO:0000313" key="12">
    <source>
        <dbReference type="Proteomes" id="UP001497497"/>
    </source>
</evidence>
<keyword evidence="12" id="KW-1185">Reference proteome</keyword>
<comment type="caution">
    <text evidence="11">The sequence shown here is derived from an EMBL/GenBank/DDBJ whole genome shotgun (WGS) entry which is preliminary data.</text>
</comment>
<evidence type="ECO:0000256" key="3">
    <source>
        <dbReference type="ARBA" id="ARBA00023008"/>
    </source>
</evidence>
<name>A0AAV2I4S6_LYMST</name>
<keyword evidence="7" id="KW-0732">Signal</keyword>
<feature type="signal peptide" evidence="7">
    <location>
        <begin position="1"/>
        <end position="17"/>
    </location>
</feature>
<evidence type="ECO:0000256" key="7">
    <source>
        <dbReference type="SAM" id="SignalP"/>
    </source>
</evidence>
<evidence type="ECO:0000313" key="11">
    <source>
        <dbReference type="EMBL" id="CAL1541186.1"/>
    </source>
</evidence>
<dbReference type="EMBL" id="CAXITT010000419">
    <property type="protein sequence ID" value="CAL1541186.1"/>
    <property type="molecule type" value="Genomic_DNA"/>
</dbReference>
<dbReference type="InterPro" id="IPR020611">
    <property type="entry name" value="Cu2_ascorb_mOase_CS-1"/>
</dbReference>
<dbReference type="InterPro" id="IPR014784">
    <property type="entry name" value="Cu2_ascorb_mOase-like_C"/>
</dbReference>
<dbReference type="Pfam" id="PF01082">
    <property type="entry name" value="Cu2_monooxygen"/>
    <property type="match status" value="1"/>
</dbReference>
<dbReference type="InterPro" id="IPR036939">
    <property type="entry name" value="Cu2_ascorb_mOase_N_sf"/>
</dbReference>
<evidence type="ECO:0000256" key="1">
    <source>
        <dbReference type="ARBA" id="ARBA00022723"/>
    </source>
</evidence>
<dbReference type="InterPro" id="IPR024548">
    <property type="entry name" value="Cu2_monoox_C"/>
</dbReference>
<dbReference type="Pfam" id="PF24784">
    <property type="entry name" value="Temptin_C"/>
    <property type="match status" value="1"/>
</dbReference>
<dbReference type="PANTHER" id="PTHR10157:SF23">
    <property type="entry name" value="MOXD1 HOMOLOG 1"/>
    <property type="match status" value="1"/>
</dbReference>
<dbReference type="InterPro" id="IPR000945">
    <property type="entry name" value="DBH-like"/>
</dbReference>
<keyword evidence="3" id="KW-0186">Copper</keyword>
<protein>
    <recommendedName>
        <fullName evidence="13">Temptin</fullName>
    </recommendedName>
</protein>
<evidence type="ECO:0000256" key="2">
    <source>
        <dbReference type="ARBA" id="ARBA00023002"/>
    </source>
</evidence>
<keyword evidence="5" id="KW-1015">Disulfide bond</keyword>
<evidence type="ECO:0000256" key="5">
    <source>
        <dbReference type="ARBA" id="ARBA00023157"/>
    </source>
</evidence>
<keyword evidence="2" id="KW-0560">Oxidoreductase</keyword>
<organism evidence="11 12">
    <name type="scientific">Lymnaea stagnalis</name>
    <name type="common">Great pond snail</name>
    <name type="synonym">Helix stagnalis</name>
    <dbReference type="NCBI Taxonomy" id="6523"/>
    <lineage>
        <taxon>Eukaryota</taxon>
        <taxon>Metazoa</taxon>
        <taxon>Spiralia</taxon>
        <taxon>Lophotrochozoa</taxon>
        <taxon>Mollusca</taxon>
        <taxon>Gastropoda</taxon>
        <taxon>Heterobranchia</taxon>
        <taxon>Euthyneura</taxon>
        <taxon>Panpulmonata</taxon>
        <taxon>Hygrophila</taxon>
        <taxon>Lymnaeoidea</taxon>
        <taxon>Lymnaeidae</taxon>
        <taxon>Lymnaea</taxon>
    </lineage>
</organism>
<dbReference type="PROSITE" id="PS00084">
    <property type="entry name" value="CU2_MONOOXYGENASE_1"/>
    <property type="match status" value="1"/>
</dbReference>
<accession>A0AAV2I4S6</accession>